<dbReference type="AlphaFoldDB" id="A0A379F4W6"/>
<organism evidence="1 2">
    <name type="scientific">Proteus vulgaris</name>
    <dbReference type="NCBI Taxonomy" id="585"/>
    <lineage>
        <taxon>Bacteria</taxon>
        <taxon>Pseudomonadati</taxon>
        <taxon>Pseudomonadota</taxon>
        <taxon>Gammaproteobacteria</taxon>
        <taxon>Enterobacterales</taxon>
        <taxon>Morganellaceae</taxon>
        <taxon>Proteus</taxon>
    </lineage>
</organism>
<proteinExistence type="predicted"/>
<accession>A0A379F4W6</accession>
<dbReference type="Proteomes" id="UP000254331">
    <property type="component" value="Unassembled WGS sequence"/>
</dbReference>
<evidence type="ECO:0000313" key="2">
    <source>
        <dbReference type="Proteomes" id="UP000254331"/>
    </source>
</evidence>
<dbReference type="EMBL" id="UGTW01000001">
    <property type="protein sequence ID" value="SUC14432.1"/>
    <property type="molecule type" value="Genomic_DNA"/>
</dbReference>
<sequence>MSIIFHKNRNWLQTPQITAHGLLMDSKRRSLSMPEEKRLARKIRSCYPRGKTYNNLERIEYFSKRGY</sequence>
<evidence type="ECO:0000313" key="1">
    <source>
        <dbReference type="EMBL" id="SUC14432.1"/>
    </source>
</evidence>
<dbReference type="RefSeq" id="WP_115370305.1">
    <property type="nucleotide sequence ID" value="NZ_UGTW01000001.1"/>
</dbReference>
<name>A0A379F4W6_PROVU</name>
<protein>
    <submittedName>
        <fullName evidence="1">Uncharacterized protein</fullName>
    </submittedName>
</protein>
<reference evidence="1 2" key="1">
    <citation type="submission" date="2018-06" db="EMBL/GenBank/DDBJ databases">
        <authorList>
            <consortium name="Pathogen Informatics"/>
            <person name="Doyle S."/>
        </authorList>
    </citation>
    <scope>NUCLEOTIDE SEQUENCE [LARGE SCALE GENOMIC DNA]</scope>
    <source>
        <strain evidence="1 2">NCTC10376</strain>
    </source>
</reference>
<gene>
    <name evidence="1" type="ORF">NCTC10376_00236</name>
</gene>